<evidence type="ECO:0000256" key="12">
    <source>
        <dbReference type="RuleBase" id="RU363075"/>
    </source>
</evidence>
<keyword evidence="6 12" id="KW-0812">Transmembrane</keyword>
<dbReference type="EMBL" id="KZ346113">
    <property type="protein sequence ID" value="PIO70925.1"/>
    <property type="molecule type" value="Genomic_DNA"/>
</dbReference>
<dbReference type="GO" id="GO:0006487">
    <property type="term" value="P:protein N-linked glycosylation"/>
    <property type="evidence" value="ECO:0007669"/>
    <property type="project" value="TreeGrafter"/>
</dbReference>
<dbReference type="UniPathway" id="UPA00378"/>
<accession>A0A2G9UL06</accession>
<organism evidence="13 14">
    <name type="scientific">Teladorsagia circumcincta</name>
    <name type="common">Brown stomach worm</name>
    <name type="synonym">Ostertagia circumcincta</name>
    <dbReference type="NCBI Taxonomy" id="45464"/>
    <lineage>
        <taxon>Eukaryota</taxon>
        <taxon>Metazoa</taxon>
        <taxon>Ecdysozoa</taxon>
        <taxon>Nematoda</taxon>
        <taxon>Chromadorea</taxon>
        <taxon>Rhabditida</taxon>
        <taxon>Rhabditina</taxon>
        <taxon>Rhabditomorpha</taxon>
        <taxon>Strongyloidea</taxon>
        <taxon>Trichostrongylidae</taxon>
        <taxon>Teladorsagia</taxon>
    </lineage>
</organism>
<sequence length="362" mass="41616">MVMRTTTSARETALKVNLMDNIDGTEWTVVIAMLVHLLMAPGTKVEESFNVQATHDLIYHTYNISAYDHNDFPGVVPRTFAGPIYLALFGLPVRFVLYLTGSPKFWMLFAVRFVLGMSVVIAFLNFARAVRKHFGTETAMFLRIIVASQFHMLFYASRTLPNTFAFILVLTVFHRCLENRYESAVRWATAAVVLFRYINREKSAARRLLYYGCCLHIVANLLATAAFLYAGARNYPGGDAIAHLQWTQRVDANKPISVYIDNACAQTGVSRFMQLYDAWEYNKTETLTPEDMERFDFLMIGTYSGDLKQIVQANYSSHHRVMFAVPAFHRFNINLRCRRSPSFPYYYPEMVFKEKVAVLRKK</sequence>
<evidence type="ECO:0000256" key="1">
    <source>
        <dbReference type="ARBA" id="ARBA00004477"/>
    </source>
</evidence>
<keyword evidence="4 12" id="KW-0328">Glycosyltransferase</keyword>
<keyword evidence="5" id="KW-0808">Transferase</keyword>
<comment type="similarity">
    <text evidence="3 12">Belongs to the glycosyltransferase 22 family.</text>
</comment>
<keyword evidence="14" id="KW-1185">Reference proteome</keyword>
<evidence type="ECO:0000313" key="14">
    <source>
        <dbReference type="Proteomes" id="UP000230423"/>
    </source>
</evidence>
<comment type="function">
    <text evidence="10">Mannosyltransferase that operates in the biosynthetic pathway of dolichol-linked oligosaccharides, the glycan precursors employed in protein asparagine (N)-glycosylation. The assembly of dolichol-linked oligosaccharides begins on the cytosolic side of the endoplasmic reticulum membrane and finishes in its lumen. The sequential addition of sugars to dolichol pyrophosphate produces dolichol-linked oligosaccharides containing fourteen sugars, including two GlcNAcs, nine mannoses and three glucoses. Once assembled, the oligosaccharide is transferred from the lipid to nascent proteins by oligosaccharyltransferases. In the lumen of the endoplasmic reticulum, adds the eighth mannose residue in an alpha-1,6 linkage onto Man(7)GlcNAc(2)-PP-dolichol to produce Man(8)GlcNAc(2)-PP-dolichol.</text>
</comment>
<evidence type="ECO:0000256" key="6">
    <source>
        <dbReference type="ARBA" id="ARBA00022692"/>
    </source>
</evidence>
<name>A0A2G9UL06_TELCI</name>
<feature type="transmembrane region" description="Helical" evidence="12">
    <location>
        <begin position="160"/>
        <end position="177"/>
    </location>
</feature>
<dbReference type="OrthoDB" id="19039at2759"/>
<dbReference type="GO" id="GO:0005789">
    <property type="term" value="C:endoplasmic reticulum membrane"/>
    <property type="evidence" value="ECO:0007669"/>
    <property type="project" value="UniProtKB-SubCell"/>
</dbReference>
<comment type="catalytic activity">
    <reaction evidence="11">
        <text>an alpha-D-Man-(1-&gt;2)-alpha-D-Man-(1-&gt;2)-alpha-D-Man-(1-&gt;3)-[alpha-D-Man-(1-&gt;2)-alpha-D-Man-(1-&gt;3)-alpha-D-Man-(1-&gt;6)]-beta-D-Man-(1-&gt;4)-beta-D-GlcNAc-(1-&gt;4)-alpha-D-GlcNAc-diphospho-di-trans,poly-cis-dolichol + a di-trans,poly-cis-dolichyl beta-D-mannosyl phosphate = an alpha-D-Man-(1-&gt;2)-alpha-D-Man-(1-&gt;2)-alpha-D-Man-(1-&gt;3)-[alpha-D-Man-(1-&gt;2)-alpha-D-Man-(1-&gt;3)-[alpha-D-Man-(1-&gt;6)]-alpha-D-Man-(1-&gt;6)]-beta-D-Man-(1-&gt;4)-beta-D-GlcNAc-(1-&gt;4)-alpha-D-GlcNAc-diphospho-di-trans,poly-cis-dolichol + a di-trans,poly-cis-dolichyl phosphate + H(+)</text>
        <dbReference type="Rhea" id="RHEA:29535"/>
        <dbReference type="Rhea" id="RHEA-COMP:19498"/>
        <dbReference type="Rhea" id="RHEA-COMP:19501"/>
        <dbReference type="Rhea" id="RHEA-COMP:19518"/>
        <dbReference type="Rhea" id="RHEA-COMP:19519"/>
        <dbReference type="ChEBI" id="CHEBI:15378"/>
        <dbReference type="ChEBI" id="CHEBI:57683"/>
        <dbReference type="ChEBI" id="CHEBI:58211"/>
        <dbReference type="ChEBI" id="CHEBI:132517"/>
        <dbReference type="ChEBI" id="CHEBI:132519"/>
        <dbReference type="EC" id="2.4.1.260"/>
    </reaction>
    <physiologicalReaction direction="left-to-right" evidence="11">
        <dbReference type="Rhea" id="RHEA:29536"/>
    </physiologicalReaction>
</comment>
<feature type="transmembrane region" description="Helical" evidence="12">
    <location>
        <begin position="208"/>
        <end position="230"/>
    </location>
</feature>
<evidence type="ECO:0000256" key="3">
    <source>
        <dbReference type="ARBA" id="ARBA00007063"/>
    </source>
</evidence>
<protein>
    <recommendedName>
        <fullName evidence="12">Mannosyltransferase</fullName>
        <ecNumber evidence="12">2.4.1.-</ecNumber>
    </recommendedName>
</protein>
<dbReference type="EC" id="2.4.1.-" evidence="12"/>
<dbReference type="PANTHER" id="PTHR22760:SF1">
    <property type="entry name" value="DOL-P-MAN:MAN(7)GLCNAC(2)-PP-DOL ALPHA-1,6-MANNOSYLTRANSFERASE"/>
    <property type="match status" value="1"/>
</dbReference>
<dbReference type="InterPro" id="IPR005599">
    <property type="entry name" value="GPI_mannosylTrfase"/>
</dbReference>
<keyword evidence="7 12" id="KW-0256">Endoplasmic reticulum</keyword>
<dbReference type="GO" id="GO:0052917">
    <property type="term" value="F:dol-P-Man:Man(7)GlcNAc(2)-PP-Dol alpha-1,6-mannosyltransferase activity"/>
    <property type="evidence" value="ECO:0007669"/>
    <property type="project" value="UniProtKB-EC"/>
</dbReference>
<comment type="pathway">
    <text evidence="2">Protein modification; protein glycosylation.</text>
</comment>
<gene>
    <name evidence="13" type="ORF">TELCIR_07197</name>
</gene>
<dbReference type="Pfam" id="PF03901">
    <property type="entry name" value="Glyco_transf_22"/>
    <property type="match status" value="1"/>
</dbReference>
<keyword evidence="8 12" id="KW-1133">Transmembrane helix</keyword>
<evidence type="ECO:0000256" key="7">
    <source>
        <dbReference type="ARBA" id="ARBA00022824"/>
    </source>
</evidence>
<evidence type="ECO:0000256" key="9">
    <source>
        <dbReference type="ARBA" id="ARBA00023136"/>
    </source>
</evidence>
<dbReference type="PANTHER" id="PTHR22760">
    <property type="entry name" value="GLYCOSYLTRANSFERASE"/>
    <property type="match status" value="1"/>
</dbReference>
<evidence type="ECO:0000256" key="10">
    <source>
        <dbReference type="ARBA" id="ARBA00044721"/>
    </source>
</evidence>
<evidence type="ECO:0000256" key="11">
    <source>
        <dbReference type="ARBA" id="ARBA00048899"/>
    </source>
</evidence>
<dbReference type="AlphaFoldDB" id="A0A2G9UL06"/>
<evidence type="ECO:0000256" key="5">
    <source>
        <dbReference type="ARBA" id="ARBA00022679"/>
    </source>
</evidence>
<feature type="transmembrane region" description="Helical" evidence="12">
    <location>
        <begin position="80"/>
        <end position="99"/>
    </location>
</feature>
<keyword evidence="9 12" id="KW-0472">Membrane</keyword>
<dbReference type="Proteomes" id="UP000230423">
    <property type="component" value="Unassembled WGS sequence"/>
</dbReference>
<feature type="transmembrane region" description="Helical" evidence="12">
    <location>
        <begin position="105"/>
        <end position="127"/>
    </location>
</feature>
<reference evidence="13 14" key="1">
    <citation type="submission" date="2015-09" db="EMBL/GenBank/DDBJ databases">
        <title>Draft genome of the parasitic nematode Teladorsagia circumcincta isolate WARC Sus (inbred).</title>
        <authorList>
            <person name="Mitreva M."/>
        </authorList>
    </citation>
    <scope>NUCLEOTIDE SEQUENCE [LARGE SCALE GENOMIC DNA]</scope>
    <source>
        <strain evidence="13 14">S</strain>
    </source>
</reference>
<evidence type="ECO:0000256" key="8">
    <source>
        <dbReference type="ARBA" id="ARBA00022989"/>
    </source>
</evidence>
<evidence type="ECO:0000256" key="4">
    <source>
        <dbReference type="ARBA" id="ARBA00022676"/>
    </source>
</evidence>
<comment type="caution">
    <text evidence="12">Lacks conserved residue(s) required for the propagation of feature annotation.</text>
</comment>
<proteinExistence type="inferred from homology"/>
<comment type="subcellular location">
    <subcellularLocation>
        <location evidence="1 12">Endoplasmic reticulum membrane</location>
        <topology evidence="1 12">Multi-pass membrane protein</topology>
    </subcellularLocation>
</comment>
<evidence type="ECO:0000313" key="13">
    <source>
        <dbReference type="EMBL" id="PIO70925.1"/>
    </source>
</evidence>
<evidence type="ECO:0000256" key="2">
    <source>
        <dbReference type="ARBA" id="ARBA00004922"/>
    </source>
</evidence>